<reference evidence="2" key="1">
    <citation type="submission" date="2025-08" db="UniProtKB">
        <authorList>
            <consortium name="RefSeq"/>
        </authorList>
    </citation>
    <scope>IDENTIFICATION</scope>
</reference>
<organism evidence="1 2">
    <name type="scientific">Ceratosolen solmsi marchali</name>
    <dbReference type="NCBI Taxonomy" id="326594"/>
    <lineage>
        <taxon>Eukaryota</taxon>
        <taxon>Metazoa</taxon>
        <taxon>Ecdysozoa</taxon>
        <taxon>Arthropoda</taxon>
        <taxon>Hexapoda</taxon>
        <taxon>Insecta</taxon>
        <taxon>Pterygota</taxon>
        <taxon>Neoptera</taxon>
        <taxon>Endopterygota</taxon>
        <taxon>Hymenoptera</taxon>
        <taxon>Apocrita</taxon>
        <taxon>Proctotrupomorpha</taxon>
        <taxon>Chalcidoidea</taxon>
        <taxon>Agaonidae</taxon>
        <taxon>Agaoninae</taxon>
        <taxon>Ceratosolen</taxon>
    </lineage>
</organism>
<gene>
    <name evidence="2" type="primary">LOC105365756</name>
</gene>
<dbReference type="Proteomes" id="UP000695007">
    <property type="component" value="Unplaced"/>
</dbReference>
<dbReference type="RefSeq" id="XP_011502297.1">
    <property type="nucleotide sequence ID" value="XM_011503995.1"/>
</dbReference>
<proteinExistence type="predicted"/>
<sequence>MSRTTRKLKTPTVLEPEDIIDLTQDSPNVAFTLPRTSIEELSLESENIEPINKRPRKRQKFFK</sequence>
<evidence type="ECO:0000313" key="1">
    <source>
        <dbReference type="Proteomes" id="UP000695007"/>
    </source>
</evidence>
<accession>A0AAJ6YQ99</accession>
<evidence type="ECO:0000313" key="2">
    <source>
        <dbReference type="RefSeq" id="XP_011502297.1"/>
    </source>
</evidence>
<protein>
    <submittedName>
        <fullName evidence="2">Uncharacterized protein LOC105365756 isoform X2</fullName>
    </submittedName>
</protein>
<keyword evidence="1" id="KW-1185">Reference proteome</keyword>
<name>A0AAJ6YQ99_9HYME</name>
<dbReference type="AlphaFoldDB" id="A0AAJ6YQ99"/>
<dbReference type="GeneID" id="105365756"/>